<evidence type="ECO:0000313" key="3">
    <source>
        <dbReference type="Proteomes" id="UP001549320"/>
    </source>
</evidence>
<dbReference type="EMBL" id="JBEPSH010000003">
    <property type="protein sequence ID" value="MET4576743.1"/>
    <property type="molecule type" value="Genomic_DNA"/>
</dbReference>
<keyword evidence="1" id="KW-1133">Transmembrane helix</keyword>
<dbReference type="RefSeq" id="WP_354442806.1">
    <property type="nucleotide sequence ID" value="NZ_JBEPSH010000003.1"/>
</dbReference>
<keyword evidence="3" id="KW-1185">Reference proteome</keyword>
<reference evidence="2 3" key="1">
    <citation type="submission" date="2024-06" db="EMBL/GenBank/DDBJ databases">
        <title>Sorghum-associated microbial communities from plants grown in Nebraska, USA.</title>
        <authorList>
            <person name="Schachtman D."/>
        </authorList>
    </citation>
    <scope>NUCLEOTIDE SEQUENCE [LARGE SCALE GENOMIC DNA]</scope>
    <source>
        <strain evidence="2 3">2709</strain>
    </source>
</reference>
<feature type="transmembrane region" description="Helical" evidence="1">
    <location>
        <begin position="418"/>
        <end position="442"/>
    </location>
</feature>
<proteinExistence type="predicted"/>
<evidence type="ECO:0008006" key="4">
    <source>
        <dbReference type="Google" id="ProtNLM"/>
    </source>
</evidence>
<comment type="caution">
    <text evidence="2">The sequence shown here is derived from an EMBL/GenBank/DDBJ whole genome shotgun (WGS) entry which is preliminary data.</text>
</comment>
<gene>
    <name evidence="2" type="ORF">ABIE13_001852</name>
</gene>
<evidence type="ECO:0000313" key="2">
    <source>
        <dbReference type="EMBL" id="MET4576743.1"/>
    </source>
</evidence>
<sequence>MATVLDKRWTGTGTYFDPVGVTHGAGAGTLAGQPLQGHWLSFGTGGDGDPVVNVTGVTANGAWTAGRVMFIRTEPITVGTNVDLSTIKIVGTGGADFDGRFVVKPSTLPGGVSNTTNWFKSTAMINGWTAPQAINMEDGNLGFYYGDNTIGVSLNGDGTTAVWPTGMMLDVEITADCLTPPAPQPTAALICPVGNTAGQTVRVGPFTTNARDWKWTWRTNAAGTALENVEQPLFDNYSWAGAYVNPATLPAGQETNARWISPGTTNPGASDVPGLPYPAATGQAKAGYHASVFVMNQPITVGNNVDLASIKLDGRFAFDDYGNSVFVQPAGGAPVFDNSGLYLPNGYGSFQTATTPNIPGFARGQNTIGLMLDGLQATNACSDGVCAMAAMADFYVTAACTGVDPVVTPPAGASTPTAVPVLGLGGLGLLGLLSAGLGGLALRRRQRP</sequence>
<keyword evidence="1" id="KW-0472">Membrane</keyword>
<protein>
    <recommendedName>
        <fullName evidence="4">IPTL-CTERM protein sorting domain-containing protein</fullName>
    </recommendedName>
</protein>
<evidence type="ECO:0000256" key="1">
    <source>
        <dbReference type="SAM" id="Phobius"/>
    </source>
</evidence>
<organism evidence="2 3">
    <name type="scientific">Ottowia thiooxydans</name>
    <dbReference type="NCBI Taxonomy" id="219182"/>
    <lineage>
        <taxon>Bacteria</taxon>
        <taxon>Pseudomonadati</taxon>
        <taxon>Pseudomonadota</taxon>
        <taxon>Betaproteobacteria</taxon>
        <taxon>Burkholderiales</taxon>
        <taxon>Comamonadaceae</taxon>
        <taxon>Ottowia</taxon>
    </lineage>
</organism>
<accession>A0ABV2Q6T2</accession>
<keyword evidence="1" id="KW-0812">Transmembrane</keyword>
<dbReference type="Proteomes" id="UP001549320">
    <property type="component" value="Unassembled WGS sequence"/>
</dbReference>
<name>A0ABV2Q6T2_9BURK</name>